<dbReference type="Proteomes" id="UP001528673">
    <property type="component" value="Unassembled WGS sequence"/>
</dbReference>
<dbReference type="InterPro" id="IPR050832">
    <property type="entry name" value="Bact_Acetyltransf"/>
</dbReference>
<dbReference type="RefSeq" id="WP_273952961.1">
    <property type="nucleotide sequence ID" value="NZ_JAQSIP010000008.1"/>
</dbReference>
<protein>
    <submittedName>
        <fullName evidence="4">GNAT family N-acetyltransferase</fullName>
    </submittedName>
</protein>
<evidence type="ECO:0000313" key="4">
    <source>
        <dbReference type="EMBL" id="MDD0840179.1"/>
    </source>
</evidence>
<dbReference type="InterPro" id="IPR016181">
    <property type="entry name" value="Acyl_CoA_acyltransferase"/>
</dbReference>
<evidence type="ECO:0000256" key="2">
    <source>
        <dbReference type="ARBA" id="ARBA00023315"/>
    </source>
</evidence>
<accession>A0ABT5N1J8</accession>
<dbReference type="CDD" id="cd04301">
    <property type="entry name" value="NAT_SF"/>
    <property type="match status" value="1"/>
</dbReference>
<keyword evidence="5" id="KW-1185">Reference proteome</keyword>
<evidence type="ECO:0000256" key="1">
    <source>
        <dbReference type="ARBA" id="ARBA00022679"/>
    </source>
</evidence>
<comment type="caution">
    <text evidence="4">The sequence shown here is derived from an EMBL/GenBank/DDBJ whole genome shotgun (WGS) entry which is preliminary data.</text>
</comment>
<keyword evidence="2" id="KW-0012">Acyltransferase</keyword>
<keyword evidence="1" id="KW-0808">Transferase</keyword>
<evidence type="ECO:0000259" key="3">
    <source>
        <dbReference type="PROSITE" id="PS51186"/>
    </source>
</evidence>
<dbReference type="Pfam" id="PF00583">
    <property type="entry name" value="Acetyltransf_1"/>
    <property type="match status" value="1"/>
</dbReference>
<reference evidence="4 5" key="1">
    <citation type="submission" date="2023-02" db="EMBL/GenBank/DDBJ databases">
        <title>Bacterial whole genomic sequence of Curvibacter sp. HBC61.</title>
        <authorList>
            <person name="Le V."/>
            <person name="Ko S.-R."/>
            <person name="Ahn C.-Y."/>
            <person name="Oh H.-M."/>
        </authorList>
    </citation>
    <scope>NUCLEOTIDE SEQUENCE [LARGE SCALE GENOMIC DNA]</scope>
    <source>
        <strain evidence="4 5">HBC61</strain>
    </source>
</reference>
<organism evidence="4 5">
    <name type="scientific">Curvibacter cyanobacteriorum</name>
    <dbReference type="NCBI Taxonomy" id="3026422"/>
    <lineage>
        <taxon>Bacteria</taxon>
        <taxon>Pseudomonadati</taxon>
        <taxon>Pseudomonadota</taxon>
        <taxon>Betaproteobacteria</taxon>
        <taxon>Burkholderiales</taxon>
        <taxon>Comamonadaceae</taxon>
        <taxon>Curvibacter</taxon>
    </lineage>
</organism>
<evidence type="ECO:0000313" key="5">
    <source>
        <dbReference type="Proteomes" id="UP001528673"/>
    </source>
</evidence>
<dbReference type="EMBL" id="JAQSIP010000008">
    <property type="protein sequence ID" value="MDD0840179.1"/>
    <property type="molecule type" value="Genomic_DNA"/>
</dbReference>
<dbReference type="PROSITE" id="PS51186">
    <property type="entry name" value="GNAT"/>
    <property type="match status" value="1"/>
</dbReference>
<dbReference type="InterPro" id="IPR000182">
    <property type="entry name" value="GNAT_dom"/>
</dbReference>
<name>A0ABT5N1J8_9BURK</name>
<proteinExistence type="predicted"/>
<feature type="domain" description="N-acetyltransferase" evidence="3">
    <location>
        <begin position="10"/>
        <end position="153"/>
    </location>
</feature>
<dbReference type="PANTHER" id="PTHR43877">
    <property type="entry name" value="AMINOALKYLPHOSPHONATE N-ACETYLTRANSFERASE-RELATED-RELATED"/>
    <property type="match status" value="1"/>
</dbReference>
<dbReference type="SUPFAM" id="SSF55729">
    <property type="entry name" value="Acyl-CoA N-acyltransferases (Nat)"/>
    <property type="match status" value="1"/>
</dbReference>
<gene>
    <name evidence="4" type="ORF">PSQ40_16455</name>
</gene>
<dbReference type="Gene3D" id="3.40.630.30">
    <property type="match status" value="1"/>
</dbReference>
<dbReference type="PANTHER" id="PTHR43877:SF5">
    <property type="entry name" value="BLL8307 PROTEIN"/>
    <property type="match status" value="1"/>
</dbReference>
<sequence>MTFDIRQDDLSGPEIQALLREHLAGMQADTPPESVHALPLEALRHPDITLWSVWREGALCGCGALKKLDAHHGELKSMRTHRDFLRQGVSQALLTHILAHARRIGLQRLSLETGTHASFAPAHALYRRNGFEDCGPFGAYRPDPHSLFMTRRV</sequence>